<comment type="caution">
    <text evidence="2">The sequence shown here is derived from an EMBL/GenBank/DDBJ whole genome shotgun (WGS) entry which is preliminary data.</text>
</comment>
<reference evidence="2" key="1">
    <citation type="submission" date="2023-06" db="EMBL/GenBank/DDBJ databases">
        <title>Genome-scale phylogeny and comparative genomics of the fungal order Sordariales.</title>
        <authorList>
            <consortium name="Lawrence Berkeley National Laboratory"/>
            <person name="Hensen N."/>
            <person name="Bonometti L."/>
            <person name="Westerberg I."/>
            <person name="Brannstrom I.O."/>
            <person name="Guillou S."/>
            <person name="Cros-Aarteil S."/>
            <person name="Calhoun S."/>
            <person name="Haridas S."/>
            <person name="Kuo A."/>
            <person name="Mondo S."/>
            <person name="Pangilinan J."/>
            <person name="Riley R."/>
            <person name="LaButti K."/>
            <person name="Andreopoulos B."/>
            <person name="Lipzen A."/>
            <person name="Chen C."/>
            <person name="Yanf M."/>
            <person name="Daum C."/>
            <person name="Ng V."/>
            <person name="Clum A."/>
            <person name="Steindorff A."/>
            <person name="Ohm R."/>
            <person name="Martin F."/>
            <person name="Silar P."/>
            <person name="Natvig D."/>
            <person name="Lalanne C."/>
            <person name="Gautier V."/>
            <person name="Ament-velasquez S.L."/>
            <person name="Kruys A."/>
            <person name="Hutchinson M.I."/>
            <person name="Powell A.J."/>
            <person name="Barry K."/>
            <person name="Miller A.N."/>
            <person name="Grigoriev I.V."/>
            <person name="Debuchy R."/>
            <person name="Gladieux P."/>
            <person name="Thoren M.H."/>
            <person name="Johannesson H."/>
        </authorList>
    </citation>
    <scope>NUCLEOTIDE SEQUENCE</scope>
    <source>
        <strain evidence="2">SMH3187-1</strain>
    </source>
</reference>
<proteinExistence type="predicted"/>
<evidence type="ECO:0008006" key="4">
    <source>
        <dbReference type="Google" id="ProtNLM"/>
    </source>
</evidence>
<keyword evidence="1" id="KW-1133">Transmembrane helix</keyword>
<organism evidence="2 3">
    <name type="scientific">Schizothecium vesticola</name>
    <dbReference type="NCBI Taxonomy" id="314040"/>
    <lineage>
        <taxon>Eukaryota</taxon>
        <taxon>Fungi</taxon>
        <taxon>Dikarya</taxon>
        <taxon>Ascomycota</taxon>
        <taxon>Pezizomycotina</taxon>
        <taxon>Sordariomycetes</taxon>
        <taxon>Sordariomycetidae</taxon>
        <taxon>Sordariales</taxon>
        <taxon>Schizotheciaceae</taxon>
        <taxon>Schizothecium</taxon>
    </lineage>
</organism>
<keyword evidence="1" id="KW-0812">Transmembrane</keyword>
<accession>A0AA40KBA3</accession>
<keyword evidence="3" id="KW-1185">Reference proteome</keyword>
<dbReference type="Proteomes" id="UP001172155">
    <property type="component" value="Unassembled WGS sequence"/>
</dbReference>
<evidence type="ECO:0000256" key="1">
    <source>
        <dbReference type="SAM" id="Phobius"/>
    </source>
</evidence>
<dbReference type="EMBL" id="JAUKUD010000001">
    <property type="protein sequence ID" value="KAK0752863.1"/>
    <property type="molecule type" value="Genomic_DNA"/>
</dbReference>
<gene>
    <name evidence="2" type="ORF">B0T18DRAFT_316883</name>
</gene>
<dbReference type="AlphaFoldDB" id="A0AA40KBA3"/>
<evidence type="ECO:0000313" key="3">
    <source>
        <dbReference type="Proteomes" id="UP001172155"/>
    </source>
</evidence>
<feature type="transmembrane region" description="Helical" evidence="1">
    <location>
        <begin position="132"/>
        <end position="150"/>
    </location>
</feature>
<sequence>MDPCTILGAAGALANVIDVLGKTLRGINDLRCQWRDADLSVLTLESQLSALGTALVRIKQWTEASDGEIHHQLVMDLDSSVACCHLLVNKIDAEVSQFRYTNNILQASSRFRLLLKTKDFEKVQVMIERQTGALGLLLMACNTYVFRFFFPGVLLT</sequence>
<keyword evidence="1" id="KW-0472">Membrane</keyword>
<evidence type="ECO:0000313" key="2">
    <source>
        <dbReference type="EMBL" id="KAK0752863.1"/>
    </source>
</evidence>
<protein>
    <recommendedName>
        <fullName evidence="4">Fungal N-terminal domain-containing protein</fullName>
    </recommendedName>
</protein>
<name>A0AA40KBA3_9PEZI</name>